<accession>A0ACC3CEM6</accession>
<keyword evidence="2" id="KW-1185">Reference proteome</keyword>
<evidence type="ECO:0000313" key="2">
    <source>
        <dbReference type="Proteomes" id="UP000798662"/>
    </source>
</evidence>
<proteinExistence type="predicted"/>
<protein>
    <submittedName>
        <fullName evidence="1">Uncharacterized protein</fullName>
    </submittedName>
</protein>
<dbReference type="Proteomes" id="UP000798662">
    <property type="component" value="Chromosome 3"/>
</dbReference>
<name>A0ACC3CEM6_PYRYE</name>
<comment type="caution">
    <text evidence="1">The sequence shown here is derived from an EMBL/GenBank/DDBJ whole genome shotgun (WGS) entry which is preliminary data.</text>
</comment>
<evidence type="ECO:0000313" key="1">
    <source>
        <dbReference type="EMBL" id="KAK1868385.1"/>
    </source>
</evidence>
<gene>
    <name evidence="1" type="ORF">I4F81_010874</name>
</gene>
<dbReference type="EMBL" id="CM020620">
    <property type="protein sequence ID" value="KAK1868385.1"/>
    <property type="molecule type" value="Genomic_DNA"/>
</dbReference>
<sequence>MADTTAHRPHVVVVGAGIIGLTTALSLAATRLYTVTVVTRDTDATAVDDKRVYTSAGSGGFWMPFHCDPEALVRGWAASTLDVLTAEAHSPDSGVNIFPGVLLHPQAPAAVPPPPWWAALPTLSFATVDADHPRVPPGYEGGYYFESPIAEMDVYLPVLRARAAAAGVRLFVLGEDLVAGDAPSLLTAVRAVLTTLSSESGDGGTCDRCECVAALAPPSVIVNCTGLGAVALVGDTTLTPARGVTVVVEPSSPVSGFVSETPTGDGRELAYILNRGPKRLTVGGTYHEGDWSRSAPAVEVKALLDRAAAVVPAVTGAKVLRQWVGLRPARAAGIRLESEWVPPAGGTGDARDQGGVVVHNYGHGGGGVTVCWGCAKEAVRLVGAALPDVVVAE</sequence>
<organism evidence="1 2">
    <name type="scientific">Pyropia yezoensis</name>
    <name type="common">Susabi-nori</name>
    <name type="synonym">Porphyra yezoensis</name>
    <dbReference type="NCBI Taxonomy" id="2788"/>
    <lineage>
        <taxon>Eukaryota</taxon>
        <taxon>Rhodophyta</taxon>
        <taxon>Bangiophyceae</taxon>
        <taxon>Bangiales</taxon>
        <taxon>Bangiaceae</taxon>
        <taxon>Pyropia</taxon>
    </lineage>
</organism>
<reference evidence="1" key="1">
    <citation type="submission" date="2019-11" db="EMBL/GenBank/DDBJ databases">
        <title>Nori genome reveals adaptations in red seaweeds to the harsh intertidal environment.</title>
        <authorList>
            <person name="Wang D."/>
            <person name="Mao Y."/>
        </authorList>
    </citation>
    <scope>NUCLEOTIDE SEQUENCE</scope>
    <source>
        <tissue evidence="1">Gametophyte</tissue>
    </source>
</reference>